<dbReference type="PROSITE" id="PS50206">
    <property type="entry name" value="RHODANESE_3"/>
    <property type="match status" value="1"/>
</dbReference>
<dbReference type="SUPFAM" id="SSF52821">
    <property type="entry name" value="Rhodanese/Cell cycle control phosphatase"/>
    <property type="match status" value="1"/>
</dbReference>
<reference evidence="3 4" key="1">
    <citation type="journal article" date="2019" name="Int. J. Syst. Evol. Microbiol.">
        <title>The Global Catalogue of Microorganisms (GCM) 10K type strain sequencing project: providing services to taxonomists for standard genome sequencing and annotation.</title>
        <authorList>
            <consortium name="The Broad Institute Genomics Platform"/>
            <consortium name="The Broad Institute Genome Sequencing Center for Infectious Disease"/>
            <person name="Wu L."/>
            <person name="Ma J."/>
        </authorList>
    </citation>
    <scope>NUCLEOTIDE SEQUENCE [LARGE SCALE GENOMIC DNA]</scope>
    <source>
        <strain evidence="3 4">JCM 15115</strain>
    </source>
</reference>
<accession>A0ABN1G6H3</accession>
<dbReference type="CDD" id="cd00090">
    <property type="entry name" value="HTH_ARSR"/>
    <property type="match status" value="1"/>
</dbReference>
<evidence type="ECO:0000259" key="2">
    <source>
        <dbReference type="PROSITE" id="PS50987"/>
    </source>
</evidence>
<dbReference type="CDD" id="cd00158">
    <property type="entry name" value="RHOD"/>
    <property type="match status" value="1"/>
</dbReference>
<dbReference type="PANTHER" id="PTHR43031">
    <property type="entry name" value="FAD-DEPENDENT OXIDOREDUCTASE"/>
    <property type="match status" value="1"/>
</dbReference>
<dbReference type="PROSITE" id="PS50987">
    <property type="entry name" value="HTH_ARSR_2"/>
    <property type="match status" value="1"/>
</dbReference>
<organism evidence="3 4">
    <name type="scientific">Paenochrobactrum glaciei</name>
    <dbReference type="NCBI Taxonomy" id="486407"/>
    <lineage>
        <taxon>Bacteria</taxon>
        <taxon>Pseudomonadati</taxon>
        <taxon>Pseudomonadota</taxon>
        <taxon>Alphaproteobacteria</taxon>
        <taxon>Hyphomicrobiales</taxon>
        <taxon>Brucellaceae</taxon>
        <taxon>Paenochrobactrum</taxon>
    </lineage>
</organism>
<dbReference type="SUPFAM" id="SSF46785">
    <property type="entry name" value="Winged helix' DNA-binding domain"/>
    <property type="match status" value="1"/>
</dbReference>
<dbReference type="PANTHER" id="PTHR43031:SF1">
    <property type="entry name" value="PYRIDINE NUCLEOTIDE-DISULPHIDE OXIDOREDUCTASE"/>
    <property type="match status" value="1"/>
</dbReference>
<evidence type="ECO:0000313" key="3">
    <source>
        <dbReference type="EMBL" id="GAA0605068.1"/>
    </source>
</evidence>
<dbReference type="InterPro" id="IPR036390">
    <property type="entry name" value="WH_DNA-bd_sf"/>
</dbReference>
<dbReference type="InterPro" id="IPR050229">
    <property type="entry name" value="GlpE_sulfurtransferase"/>
</dbReference>
<dbReference type="Gene3D" id="3.40.250.10">
    <property type="entry name" value="Rhodanese-like domain"/>
    <property type="match status" value="1"/>
</dbReference>
<keyword evidence="4" id="KW-1185">Reference proteome</keyword>
<dbReference type="InterPro" id="IPR001845">
    <property type="entry name" value="HTH_ArsR_DNA-bd_dom"/>
</dbReference>
<evidence type="ECO:0000313" key="4">
    <source>
        <dbReference type="Proteomes" id="UP001424441"/>
    </source>
</evidence>
<gene>
    <name evidence="3" type="ORF">GCM10008943_20800</name>
</gene>
<dbReference type="Pfam" id="PF01022">
    <property type="entry name" value="HTH_5"/>
    <property type="match status" value="1"/>
</dbReference>
<feature type="domain" description="Rhodanese" evidence="1">
    <location>
        <begin position="130"/>
        <end position="219"/>
    </location>
</feature>
<dbReference type="Pfam" id="PF00581">
    <property type="entry name" value="Rhodanese"/>
    <property type="match status" value="1"/>
</dbReference>
<sequence length="220" mass="24461">MNHDEIQNQFFDQIAELARAAGSAQRLMLLQHIAQGERSVERLAELSGLTIANASQHLQQLKRANFVQTRRDGKNVLYRLSNGPVIELISALTRLAEYNQAEVRSLIQDSIHQRDQLEAVSHDELVELLRDNSITLLDVRPEDEYALGHLPGAINIPFNELEQRLAELGSAQEVVAYCRGSKCVLSPNAVATLKAKGLRASYLIDGFPSWKAAGHTVETQ</sequence>
<name>A0ABN1G6H3_9HYPH</name>
<dbReference type="Gene3D" id="1.10.10.10">
    <property type="entry name" value="Winged helix-like DNA-binding domain superfamily/Winged helix DNA-binding domain"/>
    <property type="match status" value="1"/>
</dbReference>
<dbReference type="PROSITE" id="PS00380">
    <property type="entry name" value="RHODANESE_1"/>
    <property type="match status" value="1"/>
</dbReference>
<dbReference type="InterPro" id="IPR001307">
    <property type="entry name" value="Thiosulphate_STrfase_CS"/>
</dbReference>
<protein>
    <submittedName>
        <fullName evidence="3">Metalloregulator ArsR/SmtB family transcription factor</fullName>
    </submittedName>
</protein>
<dbReference type="NCBIfam" id="NF033788">
    <property type="entry name" value="HTH_metalloreg"/>
    <property type="match status" value="1"/>
</dbReference>
<dbReference type="SMART" id="SM00418">
    <property type="entry name" value="HTH_ARSR"/>
    <property type="match status" value="1"/>
</dbReference>
<dbReference type="InterPro" id="IPR011991">
    <property type="entry name" value="ArsR-like_HTH"/>
</dbReference>
<dbReference type="RefSeq" id="WP_343805208.1">
    <property type="nucleotide sequence ID" value="NZ_BAAADE010000003.1"/>
</dbReference>
<dbReference type="InterPro" id="IPR036388">
    <property type="entry name" value="WH-like_DNA-bd_sf"/>
</dbReference>
<dbReference type="Proteomes" id="UP001424441">
    <property type="component" value="Unassembled WGS sequence"/>
</dbReference>
<dbReference type="InterPro" id="IPR036873">
    <property type="entry name" value="Rhodanese-like_dom_sf"/>
</dbReference>
<dbReference type="InterPro" id="IPR001763">
    <property type="entry name" value="Rhodanese-like_dom"/>
</dbReference>
<feature type="domain" description="HTH arsR-type" evidence="2">
    <location>
        <begin position="6"/>
        <end position="100"/>
    </location>
</feature>
<dbReference type="SMART" id="SM00450">
    <property type="entry name" value="RHOD"/>
    <property type="match status" value="1"/>
</dbReference>
<dbReference type="EMBL" id="BAAADE010000003">
    <property type="protein sequence ID" value="GAA0605068.1"/>
    <property type="molecule type" value="Genomic_DNA"/>
</dbReference>
<proteinExistence type="predicted"/>
<evidence type="ECO:0000259" key="1">
    <source>
        <dbReference type="PROSITE" id="PS50206"/>
    </source>
</evidence>
<comment type="caution">
    <text evidence="3">The sequence shown here is derived from an EMBL/GenBank/DDBJ whole genome shotgun (WGS) entry which is preliminary data.</text>
</comment>